<dbReference type="Pfam" id="PF04424">
    <property type="entry name" value="MINDY_DUB"/>
    <property type="match status" value="1"/>
</dbReference>
<dbReference type="EMBL" id="CP000594">
    <property type="protein sequence ID" value="ABO99499.1"/>
    <property type="molecule type" value="Genomic_DNA"/>
</dbReference>
<dbReference type="Proteomes" id="UP000001568">
    <property type="component" value="Chromosome 14"/>
</dbReference>
<dbReference type="Gramene" id="ABO99499">
    <property type="protein sequence ID" value="ABO99499"/>
    <property type="gene ID" value="OSTLU_17998"/>
</dbReference>
<dbReference type="RefSeq" id="XP_001421206.1">
    <property type="nucleotide sequence ID" value="XM_001421169.1"/>
</dbReference>
<dbReference type="OMA" id="GMDVNPK"/>
<dbReference type="OrthoDB" id="10261212at2759"/>
<proteinExistence type="predicted"/>
<feature type="compositionally biased region" description="Basic and acidic residues" evidence="1">
    <location>
        <begin position="216"/>
        <end position="226"/>
    </location>
</feature>
<evidence type="ECO:0000259" key="2">
    <source>
        <dbReference type="Pfam" id="PF04424"/>
    </source>
</evidence>
<dbReference type="GO" id="GO:1990380">
    <property type="term" value="F:K48-linked deubiquitinase activity"/>
    <property type="evidence" value="ECO:0007669"/>
    <property type="project" value="InterPro"/>
</dbReference>
<evidence type="ECO:0000256" key="1">
    <source>
        <dbReference type="SAM" id="MobiDB-lite"/>
    </source>
</evidence>
<dbReference type="STRING" id="436017.A4S740"/>
<dbReference type="GO" id="GO:0016807">
    <property type="term" value="F:cysteine-type carboxypeptidase activity"/>
    <property type="evidence" value="ECO:0007669"/>
    <property type="project" value="TreeGrafter"/>
</dbReference>
<gene>
    <name evidence="3" type="ORF">OSTLU_17998</name>
</gene>
<dbReference type="GO" id="GO:0071108">
    <property type="term" value="P:protein K48-linked deubiquitination"/>
    <property type="evidence" value="ECO:0007669"/>
    <property type="project" value="TreeGrafter"/>
</dbReference>
<dbReference type="eggNOG" id="KOG2427">
    <property type="taxonomic scope" value="Eukaryota"/>
</dbReference>
<dbReference type="GO" id="GO:0005829">
    <property type="term" value="C:cytosol"/>
    <property type="evidence" value="ECO:0007669"/>
    <property type="project" value="TreeGrafter"/>
</dbReference>
<feature type="compositionally biased region" description="Low complexity" evidence="1">
    <location>
        <begin position="205"/>
        <end position="215"/>
    </location>
</feature>
<dbReference type="InterPro" id="IPR003903">
    <property type="entry name" value="UIM_dom"/>
</dbReference>
<protein>
    <recommendedName>
        <fullName evidence="2">MINDY deubiquitinase domain-containing protein</fullName>
    </recommendedName>
</protein>
<sequence>MAASAVDDAWFAVKAVETTHPVRRVVALRCQNENGPCPLLAVVNALEFKSELGRAGDENDASDATRASTPASLRETMSRVMEHMLVRAEAMAKREDVDEETVRMTLDDATATLERSAKGVDVNVRFDACESFEYTKEMTMFDLCGLRLVHGWVVGEVEHGAETARLCSSVGYNGLVERLIDLRTTASGEGTREGREEGNGETRTLEASVSGASAGEAREGETSGEREERELLERAMRLSMEDSRDAKLARAMHEADLIETFLNDTASQLTLTGLAQIRERIQEREYAVLFRNNHFSVITKVDGELYALVTDSGYQDEPDVVWEVLGGARDGTFANSEFRPFEPRAEGAGAASPTTQTASALPDTFLRAAPSTTEPASSPTSDEKSDYAVALELQAQFEEEERLALRAAERRVAERRAEARAAQSQPAPPASSRPTTRGARKPKPKKSSSSVADSCAIM</sequence>
<dbReference type="PROSITE" id="PS50330">
    <property type="entry name" value="UIM"/>
    <property type="match status" value="1"/>
</dbReference>
<dbReference type="InterPro" id="IPR033979">
    <property type="entry name" value="MINDY_domain"/>
</dbReference>
<keyword evidence="4" id="KW-1185">Reference proteome</keyword>
<dbReference type="PANTHER" id="PTHR18063">
    <property type="entry name" value="NF-E2 INDUCIBLE PROTEIN"/>
    <property type="match status" value="1"/>
</dbReference>
<name>A4S740_OSTLU</name>
<dbReference type="GeneID" id="5005392"/>
<feature type="compositionally biased region" description="Basic and acidic residues" evidence="1">
    <location>
        <begin position="190"/>
        <end position="204"/>
    </location>
</feature>
<feature type="region of interest" description="Disordered" evidence="1">
    <location>
        <begin position="186"/>
        <end position="226"/>
    </location>
</feature>
<accession>A4S740</accession>
<dbReference type="PANTHER" id="PTHR18063:SF6">
    <property type="entry name" value="UBIQUITIN CARBOXYL-TERMINAL HYDROLASE"/>
    <property type="match status" value="1"/>
</dbReference>
<reference evidence="3 4" key="1">
    <citation type="journal article" date="2007" name="Proc. Natl. Acad. Sci. U.S.A.">
        <title>The tiny eukaryote Ostreococcus provides genomic insights into the paradox of plankton speciation.</title>
        <authorList>
            <person name="Palenik B."/>
            <person name="Grimwood J."/>
            <person name="Aerts A."/>
            <person name="Rouze P."/>
            <person name="Salamov A."/>
            <person name="Putnam N."/>
            <person name="Dupont C."/>
            <person name="Jorgensen R."/>
            <person name="Derelle E."/>
            <person name="Rombauts S."/>
            <person name="Zhou K."/>
            <person name="Otillar R."/>
            <person name="Merchant S.S."/>
            <person name="Podell S."/>
            <person name="Gaasterland T."/>
            <person name="Napoli C."/>
            <person name="Gendler K."/>
            <person name="Manuell A."/>
            <person name="Tai V."/>
            <person name="Vallon O."/>
            <person name="Piganeau G."/>
            <person name="Jancek S."/>
            <person name="Heijde M."/>
            <person name="Jabbari K."/>
            <person name="Bowler C."/>
            <person name="Lohr M."/>
            <person name="Robbens S."/>
            <person name="Werner G."/>
            <person name="Dubchak I."/>
            <person name="Pazour G.J."/>
            <person name="Ren Q."/>
            <person name="Paulsen I."/>
            <person name="Delwiche C."/>
            <person name="Schmutz J."/>
            <person name="Rokhsar D."/>
            <person name="Van de Peer Y."/>
            <person name="Moreau H."/>
            <person name="Grigoriev I.V."/>
        </authorList>
    </citation>
    <scope>NUCLEOTIDE SEQUENCE [LARGE SCALE GENOMIC DNA]</scope>
    <source>
        <strain evidence="3 4">CCE9901</strain>
    </source>
</reference>
<dbReference type="HOGENOM" id="CLU_022566_5_0_1"/>
<feature type="compositionally biased region" description="Basic and acidic residues" evidence="1">
    <location>
        <begin position="410"/>
        <end position="419"/>
    </location>
</feature>
<feature type="domain" description="MINDY deubiquitinase" evidence="2">
    <location>
        <begin position="11"/>
        <end position="338"/>
    </location>
</feature>
<dbReference type="AlphaFoldDB" id="A4S740"/>
<feature type="region of interest" description="Disordered" evidence="1">
    <location>
        <begin position="410"/>
        <end position="458"/>
    </location>
</feature>
<dbReference type="GO" id="GO:0004843">
    <property type="term" value="F:cysteine-type deubiquitinase activity"/>
    <property type="evidence" value="ECO:0007669"/>
    <property type="project" value="InterPro"/>
</dbReference>
<dbReference type="InterPro" id="IPR007518">
    <property type="entry name" value="MINDY"/>
</dbReference>
<organism evidence="3 4">
    <name type="scientific">Ostreococcus lucimarinus (strain CCE9901)</name>
    <dbReference type="NCBI Taxonomy" id="436017"/>
    <lineage>
        <taxon>Eukaryota</taxon>
        <taxon>Viridiplantae</taxon>
        <taxon>Chlorophyta</taxon>
        <taxon>Mamiellophyceae</taxon>
        <taxon>Mamiellales</taxon>
        <taxon>Bathycoccaceae</taxon>
        <taxon>Ostreococcus</taxon>
    </lineage>
</organism>
<evidence type="ECO:0000313" key="3">
    <source>
        <dbReference type="EMBL" id="ABO99499.1"/>
    </source>
</evidence>
<dbReference type="GO" id="GO:0071944">
    <property type="term" value="C:cell periphery"/>
    <property type="evidence" value="ECO:0007669"/>
    <property type="project" value="TreeGrafter"/>
</dbReference>
<dbReference type="KEGG" id="olu:OSTLU_17998"/>
<evidence type="ECO:0000313" key="4">
    <source>
        <dbReference type="Proteomes" id="UP000001568"/>
    </source>
</evidence>